<name>A0A563EUB2_9PSEU</name>
<organism evidence="1 2">
    <name type="scientific">Lentzea tibetensis</name>
    <dbReference type="NCBI Taxonomy" id="2591470"/>
    <lineage>
        <taxon>Bacteria</taxon>
        <taxon>Bacillati</taxon>
        <taxon>Actinomycetota</taxon>
        <taxon>Actinomycetes</taxon>
        <taxon>Pseudonocardiales</taxon>
        <taxon>Pseudonocardiaceae</taxon>
        <taxon>Lentzea</taxon>
    </lineage>
</organism>
<dbReference type="RefSeq" id="WP_146352911.1">
    <property type="nucleotide sequence ID" value="NZ_VOBR01000009.1"/>
</dbReference>
<dbReference type="AlphaFoldDB" id="A0A563EUB2"/>
<gene>
    <name evidence="1" type="ORF">FKR81_16655</name>
</gene>
<protein>
    <submittedName>
        <fullName evidence="1">Uncharacterized protein</fullName>
    </submittedName>
</protein>
<evidence type="ECO:0000313" key="1">
    <source>
        <dbReference type="EMBL" id="TWP51243.1"/>
    </source>
</evidence>
<keyword evidence="2" id="KW-1185">Reference proteome</keyword>
<accession>A0A563EUB2</accession>
<sequence>MTDRFMTTYERNYLARTYYLISVQPSDQQQDTWAVFVPLRDTELACGRVTATDLIQLSRAPHLAVVWRATCRRWRPLRRKSQHSKGT</sequence>
<evidence type="ECO:0000313" key="2">
    <source>
        <dbReference type="Proteomes" id="UP000316639"/>
    </source>
</evidence>
<dbReference type="Proteomes" id="UP000316639">
    <property type="component" value="Unassembled WGS sequence"/>
</dbReference>
<proteinExistence type="predicted"/>
<comment type="caution">
    <text evidence="1">The sequence shown here is derived from an EMBL/GenBank/DDBJ whole genome shotgun (WGS) entry which is preliminary data.</text>
</comment>
<reference evidence="1 2" key="1">
    <citation type="submission" date="2019-07" db="EMBL/GenBank/DDBJ databases">
        <title>Lentzea xizangensis sp. nov., isolated from Qinghai-Tibetan Plateau Soils.</title>
        <authorList>
            <person name="Huang J."/>
        </authorList>
    </citation>
    <scope>NUCLEOTIDE SEQUENCE [LARGE SCALE GENOMIC DNA]</scope>
    <source>
        <strain evidence="1 2">FXJ1.1311</strain>
    </source>
</reference>
<dbReference type="EMBL" id="VOBR01000009">
    <property type="protein sequence ID" value="TWP51243.1"/>
    <property type="molecule type" value="Genomic_DNA"/>
</dbReference>